<name>A0A0M0KNF9_9BACI</name>
<evidence type="ECO:0000313" key="1">
    <source>
        <dbReference type="EMBL" id="KOO40340.1"/>
    </source>
</evidence>
<evidence type="ECO:0000313" key="2">
    <source>
        <dbReference type="Proteomes" id="UP000037558"/>
    </source>
</evidence>
<sequence>MSNRKNVYFLEDAKKNTSVKKITKINKSWFLLDDNIVREIVHIGHEIKTVNETMENFKIITLAADSREYEFDSPDVQLSQMTKEKLLKVGVATSEVILDKYMERSVLDLHENNELEDQIFQINGL</sequence>
<accession>A0A0M0KNF9</accession>
<reference evidence="2" key="1">
    <citation type="submission" date="2015-08" db="EMBL/GenBank/DDBJ databases">
        <title>Fjat-14210 dsm16467.</title>
        <authorList>
            <person name="Liu B."/>
            <person name="Wang J."/>
            <person name="Zhu Y."/>
            <person name="Liu G."/>
            <person name="Chen Q."/>
            <person name="Chen Z."/>
            <person name="Lan J."/>
            <person name="Che J."/>
            <person name="Ge C."/>
            <person name="Shi H."/>
            <person name="Pan Z."/>
            <person name="Liu X."/>
        </authorList>
    </citation>
    <scope>NUCLEOTIDE SEQUENCE [LARGE SCALE GENOMIC DNA]</scope>
    <source>
        <strain evidence="2">DSM 16467</strain>
    </source>
</reference>
<dbReference type="PATRIC" id="fig|284581.3.peg.1845"/>
<proteinExistence type="predicted"/>
<organism evidence="1 2">
    <name type="scientific">Priestia koreensis</name>
    <dbReference type="NCBI Taxonomy" id="284581"/>
    <lineage>
        <taxon>Bacteria</taxon>
        <taxon>Bacillati</taxon>
        <taxon>Bacillota</taxon>
        <taxon>Bacilli</taxon>
        <taxon>Bacillales</taxon>
        <taxon>Bacillaceae</taxon>
        <taxon>Priestia</taxon>
    </lineage>
</organism>
<gene>
    <name evidence="1" type="ORF">AMD01_21565</name>
</gene>
<dbReference type="EMBL" id="LILC01000036">
    <property type="protein sequence ID" value="KOO40340.1"/>
    <property type="molecule type" value="Genomic_DNA"/>
</dbReference>
<dbReference type="Proteomes" id="UP000037558">
    <property type="component" value="Unassembled WGS sequence"/>
</dbReference>
<dbReference type="RefSeq" id="WP_053403508.1">
    <property type="nucleotide sequence ID" value="NZ_LILC01000036.1"/>
</dbReference>
<protein>
    <submittedName>
        <fullName evidence="1">Uncharacterized protein</fullName>
    </submittedName>
</protein>
<dbReference type="AlphaFoldDB" id="A0A0M0KNF9"/>
<keyword evidence="2" id="KW-1185">Reference proteome</keyword>
<comment type="caution">
    <text evidence="1">The sequence shown here is derived from an EMBL/GenBank/DDBJ whole genome shotgun (WGS) entry which is preliminary data.</text>
</comment>